<accession>A0A8S5VA29</accession>
<protein>
    <submittedName>
        <fullName evidence="1">Uncharacterized protein</fullName>
    </submittedName>
</protein>
<organism evidence="1">
    <name type="scientific">Siphoviridae sp. cthGz5</name>
    <dbReference type="NCBI Taxonomy" id="2825613"/>
    <lineage>
        <taxon>Viruses</taxon>
        <taxon>Duplodnaviria</taxon>
        <taxon>Heunggongvirae</taxon>
        <taxon>Uroviricota</taxon>
        <taxon>Caudoviricetes</taxon>
    </lineage>
</organism>
<evidence type="ECO:0000313" key="1">
    <source>
        <dbReference type="EMBL" id="DAG03609.1"/>
    </source>
</evidence>
<proteinExistence type="predicted"/>
<name>A0A8S5VA29_9CAUD</name>
<dbReference type="EMBL" id="BK016232">
    <property type="protein sequence ID" value="DAG03609.1"/>
    <property type="molecule type" value="Genomic_DNA"/>
</dbReference>
<sequence>MNQKKLVTLVTKIKELVTQEIKCLCGSKCYL</sequence>
<reference evidence="1" key="1">
    <citation type="journal article" date="2021" name="Proc. Natl. Acad. Sci. U.S.A.">
        <title>A Catalog of Tens of Thousands of Viruses from Human Metagenomes Reveals Hidden Associations with Chronic Diseases.</title>
        <authorList>
            <person name="Tisza M.J."/>
            <person name="Buck C.B."/>
        </authorList>
    </citation>
    <scope>NUCLEOTIDE SEQUENCE</scope>
    <source>
        <strain evidence="1">CthGz5</strain>
    </source>
</reference>